<dbReference type="RefSeq" id="WP_123197309.1">
    <property type="nucleotide sequence ID" value="NZ_QICB01000001.1"/>
</dbReference>
<dbReference type="InterPro" id="IPR029058">
    <property type="entry name" value="AB_hydrolase_fold"/>
</dbReference>
<protein>
    <recommendedName>
        <fullName evidence="4">DUF2974 domain-containing protein</fullName>
    </recommendedName>
</protein>
<dbReference type="OrthoDB" id="9769481at2"/>
<evidence type="ECO:0008006" key="4">
    <source>
        <dbReference type="Google" id="ProtNLM"/>
    </source>
</evidence>
<dbReference type="InterPro" id="IPR024499">
    <property type="entry name" value="Mbeg1-like"/>
</dbReference>
<gene>
    <name evidence="2" type="ORF">DMP07_01060</name>
</gene>
<feature type="region of interest" description="Disordered" evidence="1">
    <location>
        <begin position="1"/>
        <end position="32"/>
    </location>
</feature>
<feature type="compositionally biased region" description="Basic and acidic residues" evidence="1">
    <location>
        <begin position="1"/>
        <end position="15"/>
    </location>
</feature>
<dbReference type="SUPFAM" id="SSF53474">
    <property type="entry name" value="alpha/beta-Hydrolases"/>
    <property type="match status" value="1"/>
</dbReference>
<proteinExistence type="predicted"/>
<dbReference type="Gene3D" id="3.40.50.1820">
    <property type="entry name" value="alpha/beta hydrolase"/>
    <property type="match status" value="1"/>
</dbReference>
<dbReference type="Proteomes" id="UP000267368">
    <property type="component" value="Unassembled WGS sequence"/>
</dbReference>
<dbReference type="EMBL" id="QICB01000001">
    <property type="protein sequence ID" value="RNL21467.1"/>
    <property type="molecule type" value="Genomic_DNA"/>
</dbReference>
<dbReference type="AlphaFoldDB" id="A0A3N0AH45"/>
<keyword evidence="3" id="KW-1185">Reference proteome</keyword>
<name>A0A3N0AH45_9ACTN</name>
<evidence type="ECO:0000313" key="2">
    <source>
        <dbReference type="EMBL" id="RNL21467.1"/>
    </source>
</evidence>
<comment type="caution">
    <text evidence="2">The sequence shown here is derived from an EMBL/GenBank/DDBJ whole genome shotgun (WGS) entry which is preliminary data.</text>
</comment>
<organism evidence="2 3">
    <name type="scientific">Slackia faecicanis</name>
    <dbReference type="NCBI Taxonomy" id="255723"/>
    <lineage>
        <taxon>Bacteria</taxon>
        <taxon>Bacillati</taxon>
        <taxon>Actinomycetota</taxon>
        <taxon>Coriobacteriia</taxon>
        <taxon>Eggerthellales</taxon>
        <taxon>Eggerthellaceae</taxon>
        <taxon>Slackia</taxon>
    </lineage>
</organism>
<reference evidence="3" key="1">
    <citation type="submission" date="2018-05" db="EMBL/GenBank/DDBJ databases">
        <title>Genome Sequencing of selected type strains of the family Eggerthellaceae.</title>
        <authorList>
            <person name="Danylec N."/>
            <person name="Stoll D.A."/>
            <person name="Doetsch A."/>
            <person name="Huch M."/>
        </authorList>
    </citation>
    <scope>NUCLEOTIDE SEQUENCE [LARGE SCALE GENOMIC DNA]</scope>
    <source>
        <strain evidence="3">DSM 17537</strain>
    </source>
</reference>
<evidence type="ECO:0000256" key="1">
    <source>
        <dbReference type="SAM" id="MobiDB-lite"/>
    </source>
</evidence>
<accession>A0A3N0AH45</accession>
<evidence type="ECO:0000313" key="3">
    <source>
        <dbReference type="Proteomes" id="UP000267368"/>
    </source>
</evidence>
<dbReference type="Pfam" id="PF11187">
    <property type="entry name" value="Mbeg1-like"/>
    <property type="match status" value="1"/>
</dbReference>
<sequence length="424" mass="47264">MSEDIERKEDREREASGPSPENPHHPSFSSAVASKLADSTMSDYLRRHHEGFDETPFSPVDSLVLSALAYLDFSAYPYGDVGGAQQVPLIDILRFTDLDTMLTGGWIRASKDLPVFLDALVRCHRFADLTVSYHVNENAVVIEKQFAACTFGFDGGKTYYIAFQGTDGTFAGWKEDFNLSYRKIIPSQRSAERYVSGVLSALPRDARVFVGGHSKGGNLAEFAVATMDEASYDRVERVFNHDGPSFLAAPSPRIAEQHFKDKLSKTVPESSIFGMVLEHRDDYAVVQSDATGIFQHNPFTWLVDDTDFLYQEGLNASAALFDETLDRWLKSVTPEQRERFIDTFYDLIASTTDSNTWQEFWEGGVVGTVAGVLRDGRNLDAETKEIIAHTIRNLATVTNATVRERLKRLAARMRDAAVAMPGGR</sequence>